<name>A0A1A9F6D4_9GAMM</name>
<dbReference type="Pfam" id="PF04012">
    <property type="entry name" value="PspA_IM30"/>
    <property type="match status" value="1"/>
</dbReference>
<organism evidence="3 4">
    <name type="scientific">Marinobacterium aestuarii</name>
    <dbReference type="NCBI Taxonomy" id="1821621"/>
    <lineage>
        <taxon>Bacteria</taxon>
        <taxon>Pseudomonadati</taxon>
        <taxon>Pseudomonadota</taxon>
        <taxon>Gammaproteobacteria</taxon>
        <taxon>Oceanospirillales</taxon>
        <taxon>Oceanospirillaceae</taxon>
        <taxon>Marinobacterium</taxon>
    </lineage>
</organism>
<evidence type="ECO:0000256" key="2">
    <source>
        <dbReference type="SAM" id="Coils"/>
    </source>
</evidence>
<protein>
    <submittedName>
        <fullName evidence="3">Phage shock protein PspA</fullName>
    </submittedName>
</protein>
<dbReference type="PANTHER" id="PTHR31088:SF6">
    <property type="entry name" value="PHAGE SHOCK PROTEIN A"/>
    <property type="match status" value="1"/>
</dbReference>
<reference evidence="3 4" key="2">
    <citation type="journal article" date="2018" name="Int. J. Syst. Evol. Microbiol.">
        <title>Marinobacterium aestuarii sp. nov., a benzene-degrading marine bacterium isolated from estuary sediment.</title>
        <authorList>
            <person name="Bae S.S."/>
            <person name="Jung J."/>
            <person name="Chung D."/>
            <person name="Baek K."/>
        </authorList>
    </citation>
    <scope>NUCLEOTIDE SEQUENCE [LARGE SCALE GENOMIC DNA]</scope>
    <source>
        <strain evidence="3 4">ST58-10</strain>
    </source>
</reference>
<keyword evidence="2" id="KW-0175">Coiled coil</keyword>
<dbReference type="InterPro" id="IPR007157">
    <property type="entry name" value="PspA_VIPP1"/>
</dbReference>
<dbReference type="InterPro" id="IPR014319">
    <property type="entry name" value="Phageshock_PspA"/>
</dbReference>
<proteinExistence type="inferred from homology"/>
<dbReference type="GO" id="GO:0005829">
    <property type="term" value="C:cytosol"/>
    <property type="evidence" value="ECO:0007669"/>
    <property type="project" value="TreeGrafter"/>
</dbReference>
<gene>
    <name evidence="3" type="ORF">A8C75_15950</name>
</gene>
<dbReference type="EMBL" id="CP015839">
    <property type="protein sequence ID" value="ANG65309.1"/>
    <property type="molecule type" value="Genomic_DNA"/>
</dbReference>
<dbReference type="GO" id="GO:0009271">
    <property type="term" value="P:phage shock"/>
    <property type="evidence" value="ECO:0007669"/>
    <property type="project" value="TreeGrafter"/>
</dbReference>
<dbReference type="SUPFAM" id="SSF57997">
    <property type="entry name" value="Tropomyosin"/>
    <property type="match status" value="1"/>
</dbReference>
<dbReference type="RefSeq" id="WP_067387391.1">
    <property type="nucleotide sequence ID" value="NZ_CP015839.1"/>
</dbReference>
<dbReference type="OrthoDB" id="9779630at2"/>
<dbReference type="Proteomes" id="UP000078070">
    <property type="component" value="Chromosome"/>
</dbReference>
<keyword evidence="4" id="KW-1185">Reference proteome</keyword>
<dbReference type="KEGG" id="mars:A8C75_15950"/>
<dbReference type="PANTHER" id="PTHR31088">
    <property type="entry name" value="MEMBRANE-ASSOCIATED PROTEIN VIPP1, CHLOROPLASTIC"/>
    <property type="match status" value="1"/>
</dbReference>
<dbReference type="AlphaFoldDB" id="A0A1A9F6D4"/>
<evidence type="ECO:0000256" key="1">
    <source>
        <dbReference type="ARBA" id="ARBA00043985"/>
    </source>
</evidence>
<accession>A0A1A9F6D4</accession>
<feature type="coiled-coil region" evidence="2">
    <location>
        <begin position="47"/>
        <end position="223"/>
    </location>
</feature>
<evidence type="ECO:0000313" key="3">
    <source>
        <dbReference type="EMBL" id="ANG65309.1"/>
    </source>
</evidence>
<sequence length="225" mass="26057">MGIFSRFGDIVNANITALLDRAEDPAKMIRMMIQEMEDTLVEVRTTSARVIADRKSLQRRLERLADEATEWERKARLAINKGREDLARAALGEQQAIEETLKQAQQELATIEEQLTVLHEEIGQLQQKLDDAKAKQKSLQVREQTSRSRLDMRRASNRDKLEDAFRKFEAYERRMDNMEAEIESQDLGRNPGLNEQFEDLERNDQVEDALAALKARMKSTERSHD</sequence>
<evidence type="ECO:0000313" key="4">
    <source>
        <dbReference type="Proteomes" id="UP000078070"/>
    </source>
</evidence>
<comment type="similarity">
    <text evidence="1">Belongs to the PspA/Vipp/IM30 family.</text>
</comment>
<dbReference type="NCBIfam" id="TIGR02977">
    <property type="entry name" value="phageshock_pspA"/>
    <property type="match status" value="1"/>
</dbReference>
<dbReference type="STRING" id="1821621.A8C75_15950"/>
<reference evidence="4" key="1">
    <citation type="submission" date="2016-05" db="EMBL/GenBank/DDBJ databases">
        <authorList>
            <person name="Baek K."/>
            <person name="Yang S.-J."/>
        </authorList>
    </citation>
    <scope>NUCLEOTIDE SEQUENCE [LARGE SCALE GENOMIC DNA]</scope>
    <source>
        <strain evidence="4">ST58-10</strain>
    </source>
</reference>